<dbReference type="InterPro" id="IPR038981">
    <property type="entry name" value="CID5/CID6"/>
</dbReference>
<proteinExistence type="predicted"/>
<keyword evidence="3" id="KW-1185">Reference proteome</keyword>
<sequence>MSGSAHQSKKMDWGFQLNPYAAPFVPSSSTTSPAAESLNHEHSEKKAGAGEAEPNEVAADRSAEYHLPDSLSLDFYAESLAKLNVVSTEPSSTLVGDAAGNVAFHHLGSDDGSGGVHLPGHGVVAYLSHVFTNVSPDFIADALKLQEFDVELTIDMLSHLPSVREMGTPKDGFPEGGGGAFFAANLQSK</sequence>
<reference evidence="2 3" key="1">
    <citation type="submission" date="2024-02" db="EMBL/GenBank/DDBJ databases">
        <title>High-quality chromosome-scale genome assembly of Pensacola bahiagrass (Paspalum notatum Flugge var. saurae).</title>
        <authorList>
            <person name="Vega J.M."/>
            <person name="Podio M."/>
            <person name="Orjuela J."/>
            <person name="Siena L.A."/>
            <person name="Pessino S.C."/>
            <person name="Combes M.C."/>
            <person name="Mariac C."/>
            <person name="Albertini E."/>
            <person name="Pupilli F."/>
            <person name="Ortiz J.P.A."/>
            <person name="Leblanc O."/>
        </authorList>
    </citation>
    <scope>NUCLEOTIDE SEQUENCE [LARGE SCALE GENOMIC DNA]</scope>
    <source>
        <strain evidence="2">R1</strain>
        <tissue evidence="2">Leaf</tissue>
    </source>
</reference>
<dbReference type="AlphaFoldDB" id="A0AAQ3WYN8"/>
<dbReference type="Proteomes" id="UP001341281">
    <property type="component" value="Chromosome 05"/>
</dbReference>
<feature type="compositionally biased region" description="Low complexity" evidence="1">
    <location>
        <begin position="26"/>
        <end position="35"/>
    </location>
</feature>
<evidence type="ECO:0000313" key="3">
    <source>
        <dbReference type="Proteomes" id="UP001341281"/>
    </source>
</evidence>
<dbReference type="EMBL" id="CP144749">
    <property type="protein sequence ID" value="WVZ77966.1"/>
    <property type="molecule type" value="Genomic_DNA"/>
</dbReference>
<name>A0AAQ3WYN8_PASNO</name>
<dbReference type="PANTHER" id="PTHR37252:SF3">
    <property type="entry name" value="POLYADENYLATE-BINDING PROTEIN-INTERACTING PROTEIN 6"/>
    <property type="match status" value="1"/>
</dbReference>
<dbReference type="PANTHER" id="PTHR37252">
    <property type="entry name" value="POLYADENYLATE-BINDING PROTEIN-INTERACTING PROTEIN 6"/>
    <property type="match status" value="1"/>
</dbReference>
<evidence type="ECO:0000313" key="2">
    <source>
        <dbReference type="EMBL" id="WVZ77966.1"/>
    </source>
</evidence>
<accession>A0AAQ3WYN8</accession>
<evidence type="ECO:0000256" key="1">
    <source>
        <dbReference type="SAM" id="MobiDB-lite"/>
    </source>
</evidence>
<gene>
    <name evidence="2" type="ORF">U9M48_025753</name>
</gene>
<feature type="compositionally biased region" description="Basic and acidic residues" evidence="1">
    <location>
        <begin position="38"/>
        <end position="48"/>
    </location>
</feature>
<feature type="region of interest" description="Disordered" evidence="1">
    <location>
        <begin position="25"/>
        <end position="59"/>
    </location>
</feature>
<organism evidence="2 3">
    <name type="scientific">Paspalum notatum var. saurae</name>
    <dbReference type="NCBI Taxonomy" id="547442"/>
    <lineage>
        <taxon>Eukaryota</taxon>
        <taxon>Viridiplantae</taxon>
        <taxon>Streptophyta</taxon>
        <taxon>Embryophyta</taxon>
        <taxon>Tracheophyta</taxon>
        <taxon>Spermatophyta</taxon>
        <taxon>Magnoliopsida</taxon>
        <taxon>Liliopsida</taxon>
        <taxon>Poales</taxon>
        <taxon>Poaceae</taxon>
        <taxon>PACMAD clade</taxon>
        <taxon>Panicoideae</taxon>
        <taxon>Andropogonodae</taxon>
        <taxon>Paspaleae</taxon>
        <taxon>Paspalinae</taxon>
        <taxon>Paspalum</taxon>
    </lineage>
</organism>
<protein>
    <submittedName>
        <fullName evidence="2">Uncharacterized protein</fullName>
    </submittedName>
</protein>